<reference evidence="14" key="1">
    <citation type="journal article" date="2014" name="Genome Announc.">
        <title>Genome sequence and annotation of Acremonium chrysogenum, producer of the beta-lactam antibiotic cephalosporin C.</title>
        <authorList>
            <person name="Terfehr D."/>
            <person name="Dahlmann T.A."/>
            <person name="Specht T."/>
            <person name="Zadra I."/>
            <person name="Kuernsteiner H."/>
            <person name="Kueck U."/>
        </authorList>
    </citation>
    <scope>NUCLEOTIDE SEQUENCE [LARGE SCALE GENOMIC DNA]</scope>
    <source>
        <strain evidence="14">ATCC 11550 / CBS 779.69 / DSM 880 / IAM 14645 / JCM 23072 / IMI 49137</strain>
    </source>
</reference>
<dbReference type="SUPFAM" id="SSF51735">
    <property type="entry name" value="NAD(P)-binding Rossmann-fold domains"/>
    <property type="match status" value="1"/>
</dbReference>
<dbReference type="HOGENOM" id="CLU_010194_5_2_1"/>
<comment type="similarity">
    <text evidence="2 12">Belongs to the short-chain dehydrogenases/reductases (SDR) family.</text>
</comment>
<comment type="function">
    <text evidence="9">Catalyzes the reduction of all-trans-retinal to all-trans-retinol in the presence of NADPH.</text>
</comment>
<dbReference type="GO" id="GO:0016020">
    <property type="term" value="C:membrane"/>
    <property type="evidence" value="ECO:0007669"/>
    <property type="project" value="UniProtKB-SubCell"/>
</dbReference>
<proteinExistence type="inferred from homology"/>
<dbReference type="PROSITE" id="PS00061">
    <property type="entry name" value="ADH_SHORT"/>
    <property type="match status" value="1"/>
</dbReference>
<evidence type="ECO:0000256" key="7">
    <source>
        <dbReference type="ARBA" id="ARBA00023098"/>
    </source>
</evidence>
<evidence type="ECO:0000256" key="8">
    <source>
        <dbReference type="ARBA" id="ARBA00023136"/>
    </source>
</evidence>
<sequence>MSTAIIYSSGGDFIGALARIALSPLVSGPLLLAATYAPKETKEALSTIASRIPAALSTCSPGDLSTTKTILKVLVALGIIRVINKTLNNMAQNSWRLFRAGGWDWNKEIAVVTGGCSGIGLCVVERLVAMGVRVAVLDIQDLPKQFQNDNRIRFYHCDVTSADSVAQAAHKIRTELGHPSVLINNAGVTYPMPILRMPEKTLRTVFGVNCMSHWYTVQQFLPRMIQLDHGHVVTVASLASFVALPTGADYAATKAGALAFHEALAQEVKHHYKSPNILTTVVHPDFVATPLLKDIQGRLEKAGVKMLTPDVIADGIVAQLKERRGGQVIIPKRASIASGVRGWPHWLQELLRDVIGRASTMQ</sequence>
<evidence type="ECO:0000256" key="3">
    <source>
        <dbReference type="ARBA" id="ARBA00022692"/>
    </source>
</evidence>
<keyword evidence="14" id="KW-1185">Reference proteome</keyword>
<dbReference type="STRING" id="857340.A0A086T4E9"/>
<organism evidence="13 14">
    <name type="scientific">Hapsidospora chrysogenum (strain ATCC 11550 / CBS 779.69 / DSM 880 / IAM 14645 / JCM 23072 / IMI 49137)</name>
    <name type="common">Acremonium chrysogenum</name>
    <dbReference type="NCBI Taxonomy" id="857340"/>
    <lineage>
        <taxon>Eukaryota</taxon>
        <taxon>Fungi</taxon>
        <taxon>Dikarya</taxon>
        <taxon>Ascomycota</taxon>
        <taxon>Pezizomycotina</taxon>
        <taxon>Sordariomycetes</taxon>
        <taxon>Hypocreomycetidae</taxon>
        <taxon>Hypocreales</taxon>
        <taxon>Bionectriaceae</taxon>
        <taxon>Hapsidospora</taxon>
    </lineage>
</organism>
<keyword evidence="6" id="KW-0560">Oxidoreductase</keyword>
<dbReference type="EMBL" id="JPKY01000052">
    <property type="protein sequence ID" value="KFH44231.1"/>
    <property type="molecule type" value="Genomic_DNA"/>
</dbReference>
<evidence type="ECO:0000256" key="10">
    <source>
        <dbReference type="ARBA" id="ARBA00068717"/>
    </source>
</evidence>
<dbReference type="PANTHER" id="PTHR24322:SF736">
    <property type="entry name" value="RETINOL DEHYDROGENASE 10"/>
    <property type="match status" value="1"/>
</dbReference>
<keyword evidence="7" id="KW-0443">Lipid metabolism</keyword>
<comment type="subcellular location">
    <subcellularLocation>
        <location evidence="1">Membrane</location>
        <topology evidence="1">Multi-pass membrane protein</topology>
    </subcellularLocation>
</comment>
<dbReference type="FunFam" id="3.40.50.720:FF:000131">
    <property type="entry name" value="Short-chain dehydrogenase/reductase 3"/>
    <property type="match status" value="1"/>
</dbReference>
<dbReference type="InterPro" id="IPR002347">
    <property type="entry name" value="SDR_fam"/>
</dbReference>
<evidence type="ECO:0000313" key="13">
    <source>
        <dbReference type="EMBL" id="KFH44231.1"/>
    </source>
</evidence>
<keyword evidence="5" id="KW-1133">Transmembrane helix</keyword>
<dbReference type="InterPro" id="IPR036291">
    <property type="entry name" value="NAD(P)-bd_dom_sf"/>
</dbReference>
<dbReference type="Gene3D" id="3.40.50.720">
    <property type="entry name" value="NAD(P)-binding Rossmann-like Domain"/>
    <property type="match status" value="1"/>
</dbReference>
<dbReference type="AlphaFoldDB" id="A0A086T4E9"/>
<accession>A0A086T4E9</accession>
<evidence type="ECO:0000256" key="4">
    <source>
        <dbReference type="ARBA" id="ARBA00022857"/>
    </source>
</evidence>
<keyword evidence="8" id="KW-0472">Membrane</keyword>
<evidence type="ECO:0000313" key="14">
    <source>
        <dbReference type="Proteomes" id="UP000029964"/>
    </source>
</evidence>
<name>A0A086T4E9_HAPC1</name>
<gene>
    <name evidence="13" type="ORF">ACRE_050060</name>
</gene>
<evidence type="ECO:0000256" key="5">
    <source>
        <dbReference type="ARBA" id="ARBA00022989"/>
    </source>
</evidence>
<evidence type="ECO:0000256" key="6">
    <source>
        <dbReference type="ARBA" id="ARBA00023002"/>
    </source>
</evidence>
<dbReference type="PRINTS" id="PR00081">
    <property type="entry name" value="GDHRDH"/>
</dbReference>
<dbReference type="Proteomes" id="UP000029964">
    <property type="component" value="Unassembled WGS sequence"/>
</dbReference>
<evidence type="ECO:0000256" key="9">
    <source>
        <dbReference type="ARBA" id="ARBA00059620"/>
    </source>
</evidence>
<dbReference type="OrthoDB" id="10253736at2759"/>
<dbReference type="InterPro" id="IPR020904">
    <property type="entry name" value="Sc_DH/Rdtase_CS"/>
</dbReference>
<keyword evidence="4" id="KW-0521">NADP</keyword>
<evidence type="ECO:0000256" key="2">
    <source>
        <dbReference type="ARBA" id="ARBA00006484"/>
    </source>
</evidence>
<evidence type="ECO:0000256" key="12">
    <source>
        <dbReference type="RuleBase" id="RU000363"/>
    </source>
</evidence>
<comment type="caution">
    <text evidence="13">The sequence shown here is derived from an EMBL/GenBank/DDBJ whole genome shotgun (WGS) entry which is preliminary data.</text>
</comment>
<evidence type="ECO:0000256" key="11">
    <source>
        <dbReference type="ARBA" id="ARBA00082544"/>
    </source>
</evidence>
<protein>
    <recommendedName>
        <fullName evidence="10">Short-chain dehydrogenase/reductase 3</fullName>
    </recommendedName>
    <alternativeName>
        <fullName evidence="11">Retinal short-chain dehydrogenase/reductase 1</fullName>
    </alternativeName>
</protein>
<keyword evidence="3" id="KW-0812">Transmembrane</keyword>
<dbReference type="Pfam" id="PF00106">
    <property type="entry name" value="adh_short"/>
    <property type="match status" value="1"/>
</dbReference>
<evidence type="ECO:0000256" key="1">
    <source>
        <dbReference type="ARBA" id="ARBA00004141"/>
    </source>
</evidence>
<dbReference type="PANTHER" id="PTHR24322">
    <property type="entry name" value="PKSB"/>
    <property type="match status" value="1"/>
</dbReference>
<dbReference type="PRINTS" id="PR00080">
    <property type="entry name" value="SDRFAMILY"/>
</dbReference>
<dbReference type="GO" id="GO:0052650">
    <property type="term" value="F:all-trans-retinol dehydrogenase (NADP+) activity"/>
    <property type="evidence" value="ECO:0007669"/>
    <property type="project" value="UniProtKB-ARBA"/>
</dbReference>